<proteinExistence type="inferred from homology"/>
<dbReference type="AlphaFoldDB" id="A0A9K3GH68"/>
<dbReference type="SUPFAM" id="SSF47216">
    <property type="entry name" value="Proteasome activator"/>
    <property type="match status" value="1"/>
</dbReference>
<dbReference type="InterPro" id="IPR036252">
    <property type="entry name" value="Proteasome_activ_sf"/>
</dbReference>
<evidence type="ECO:0000313" key="5">
    <source>
        <dbReference type="EMBL" id="GIQ83864.1"/>
    </source>
</evidence>
<accession>A0A9K3GH68</accession>
<evidence type="ECO:0000256" key="3">
    <source>
        <dbReference type="SAM" id="MobiDB-lite"/>
    </source>
</evidence>
<dbReference type="OrthoDB" id="6591885at2759"/>
<organism evidence="5 6">
    <name type="scientific">Kipferlia bialata</name>
    <dbReference type="NCBI Taxonomy" id="797122"/>
    <lineage>
        <taxon>Eukaryota</taxon>
        <taxon>Metamonada</taxon>
        <taxon>Carpediemonas-like organisms</taxon>
        <taxon>Kipferlia</taxon>
    </lineage>
</organism>
<feature type="region of interest" description="Disordered" evidence="3">
    <location>
        <begin position="36"/>
        <end position="79"/>
    </location>
</feature>
<dbReference type="InterPro" id="IPR003186">
    <property type="entry name" value="PA28_C"/>
</dbReference>
<keyword evidence="2 5" id="KW-0647">Proteasome</keyword>
<dbReference type="EMBL" id="BDIP01001212">
    <property type="protein sequence ID" value="GIQ83864.1"/>
    <property type="molecule type" value="Genomic_DNA"/>
</dbReference>
<protein>
    <submittedName>
        <fullName evidence="5">Proteasome activator pa28</fullName>
    </submittedName>
</protein>
<dbReference type="GO" id="GO:0061136">
    <property type="term" value="P:regulation of proteasomal protein catabolic process"/>
    <property type="evidence" value="ECO:0007669"/>
    <property type="project" value="TreeGrafter"/>
</dbReference>
<keyword evidence="6" id="KW-1185">Reference proteome</keyword>
<dbReference type="GO" id="GO:0005654">
    <property type="term" value="C:nucleoplasm"/>
    <property type="evidence" value="ECO:0007669"/>
    <property type="project" value="TreeGrafter"/>
</dbReference>
<evidence type="ECO:0000313" key="6">
    <source>
        <dbReference type="Proteomes" id="UP000265618"/>
    </source>
</evidence>
<evidence type="ECO:0000259" key="4">
    <source>
        <dbReference type="Pfam" id="PF02252"/>
    </source>
</evidence>
<dbReference type="Proteomes" id="UP000265618">
    <property type="component" value="Unassembled WGS sequence"/>
</dbReference>
<dbReference type="PANTHER" id="PTHR10660:SF2">
    <property type="entry name" value="LD45860P"/>
    <property type="match status" value="1"/>
</dbReference>
<comment type="similarity">
    <text evidence="1">Belongs to the PA28 family.</text>
</comment>
<dbReference type="Gene3D" id="1.20.120.180">
    <property type="entry name" value="Proteasome activator pa28, C-terminal domain"/>
    <property type="match status" value="1"/>
</dbReference>
<evidence type="ECO:0000256" key="2">
    <source>
        <dbReference type="ARBA" id="ARBA00022942"/>
    </source>
</evidence>
<feature type="compositionally biased region" description="Basic and acidic residues" evidence="3">
    <location>
        <begin position="41"/>
        <end position="78"/>
    </location>
</feature>
<dbReference type="Pfam" id="PF02252">
    <property type="entry name" value="PA28_C"/>
    <property type="match status" value="1"/>
</dbReference>
<feature type="domain" description="Proteasome activator PA28 C-terminal" evidence="4">
    <location>
        <begin position="92"/>
        <end position="230"/>
    </location>
</feature>
<dbReference type="InterPro" id="IPR009077">
    <property type="entry name" value="Proteasome_activ_PA28"/>
</dbReference>
<comment type="caution">
    <text evidence="5">The sequence shown here is derived from an EMBL/GenBank/DDBJ whole genome shotgun (WGS) entry which is preliminary data.</text>
</comment>
<dbReference type="GO" id="GO:2000045">
    <property type="term" value="P:regulation of G1/S transition of mitotic cell cycle"/>
    <property type="evidence" value="ECO:0007669"/>
    <property type="project" value="TreeGrafter"/>
</dbReference>
<evidence type="ECO:0000256" key="1">
    <source>
        <dbReference type="ARBA" id="ARBA00005883"/>
    </source>
</evidence>
<dbReference type="FunFam" id="1.20.120.180:FF:000002">
    <property type="entry name" value="Proteasome activator complex subunit 1"/>
    <property type="match status" value="1"/>
</dbReference>
<reference evidence="5 6" key="1">
    <citation type="journal article" date="2018" name="PLoS ONE">
        <title>The draft genome of Kipferlia bialata reveals reductive genome evolution in fornicate parasites.</title>
        <authorList>
            <person name="Tanifuji G."/>
            <person name="Takabayashi S."/>
            <person name="Kume K."/>
            <person name="Takagi M."/>
            <person name="Nakayama T."/>
            <person name="Kamikawa R."/>
            <person name="Inagaki Y."/>
            <person name="Hashimoto T."/>
        </authorList>
    </citation>
    <scope>NUCLEOTIDE SEQUENCE [LARGE SCALE GENOMIC DNA]</scope>
    <source>
        <strain evidence="5">NY0173</strain>
    </source>
</reference>
<gene>
    <name evidence="5" type="ORF">KIPB_005260</name>
</gene>
<name>A0A9K3GH68_9EUKA</name>
<dbReference type="InterPro" id="IPR036997">
    <property type="entry name" value="PA28_C_sf"/>
</dbReference>
<sequence>MFQSLMPILRIYEHPLLQEGMHEEVRERLERILLAETEAEEEKKKEEESEKKGEGEGEVAEPKAKRKAGEAEGEEKKTPKVLTEAESCLLVVDKRITDLEDMLRTEVQTIAAICHKAYLWISSLVPKIEEADNFGVQVQSETISDLHRVEDGAYSLMDDVFKFHASRGKVVQKVKATKLEDYKRALIELDVKQCMDYRVFTVDLAHNLLILYDQMMKNMDKIVRPKGARQKGTMIY</sequence>
<dbReference type="GO" id="GO:0005737">
    <property type="term" value="C:cytoplasm"/>
    <property type="evidence" value="ECO:0007669"/>
    <property type="project" value="TreeGrafter"/>
</dbReference>
<dbReference type="GO" id="GO:0008537">
    <property type="term" value="C:proteasome activator complex"/>
    <property type="evidence" value="ECO:0007669"/>
    <property type="project" value="InterPro"/>
</dbReference>
<dbReference type="GO" id="GO:0061133">
    <property type="term" value="F:endopeptidase activator activity"/>
    <property type="evidence" value="ECO:0007669"/>
    <property type="project" value="TreeGrafter"/>
</dbReference>
<dbReference type="PANTHER" id="PTHR10660">
    <property type="entry name" value="PROTEASOME REGULATOR PA28"/>
    <property type="match status" value="1"/>
</dbReference>